<feature type="region of interest" description="Disordered" evidence="1">
    <location>
        <begin position="1"/>
        <end position="38"/>
    </location>
</feature>
<evidence type="ECO:0000313" key="3">
    <source>
        <dbReference type="Proteomes" id="UP001149163"/>
    </source>
</evidence>
<feature type="compositionally biased region" description="Low complexity" evidence="1">
    <location>
        <begin position="268"/>
        <end position="277"/>
    </location>
</feature>
<feature type="region of interest" description="Disordered" evidence="1">
    <location>
        <begin position="146"/>
        <end position="169"/>
    </location>
</feature>
<dbReference type="AlphaFoldDB" id="A0A9W9LQB6"/>
<sequence length="294" mass="32771">MSPGLPSPSMEARPVFQNTRGPVAGYARGGHTDERRAGPSFAVNHRLSTRSPLLLRLRLYLCLFAFDVPTSTLAVKVHGAAVVHVRPLASWAQTEPRSLDRTYSSTPWWTESSNEQRARAGFPSVSSIPTRIAKLNAQYKPGQKEAMLPNRTLEAEAVPSNEARREERSRKAVYFGQMDWEFCRESSRPVHGTKHQLHQNTVIILARVMRLTPRYITRAITPMRDPLGGRKPHNLQPPKTGLILRDWADARWRGTLGQLARAPSGKATTTPLLQPTPAERGRPLSKVAVERGDA</sequence>
<keyword evidence="3" id="KW-1185">Reference proteome</keyword>
<protein>
    <submittedName>
        <fullName evidence="2">Uncharacterized protein</fullName>
    </submittedName>
</protein>
<proteinExistence type="predicted"/>
<organism evidence="2 3">
    <name type="scientific">Penicillium canariense</name>
    <dbReference type="NCBI Taxonomy" id="189055"/>
    <lineage>
        <taxon>Eukaryota</taxon>
        <taxon>Fungi</taxon>
        <taxon>Dikarya</taxon>
        <taxon>Ascomycota</taxon>
        <taxon>Pezizomycotina</taxon>
        <taxon>Eurotiomycetes</taxon>
        <taxon>Eurotiomycetidae</taxon>
        <taxon>Eurotiales</taxon>
        <taxon>Aspergillaceae</taxon>
        <taxon>Penicillium</taxon>
    </lineage>
</organism>
<name>A0A9W9LQB6_9EURO</name>
<evidence type="ECO:0000256" key="1">
    <source>
        <dbReference type="SAM" id="MobiDB-lite"/>
    </source>
</evidence>
<evidence type="ECO:0000313" key="2">
    <source>
        <dbReference type="EMBL" id="KAJ5169091.1"/>
    </source>
</evidence>
<comment type="caution">
    <text evidence="2">The sequence shown here is derived from an EMBL/GenBank/DDBJ whole genome shotgun (WGS) entry which is preliminary data.</text>
</comment>
<feature type="region of interest" description="Disordered" evidence="1">
    <location>
        <begin position="260"/>
        <end position="294"/>
    </location>
</feature>
<reference evidence="2" key="2">
    <citation type="journal article" date="2023" name="IMA Fungus">
        <title>Comparative genomic study of the Penicillium genus elucidates a diverse pangenome and 15 lateral gene transfer events.</title>
        <authorList>
            <person name="Petersen C."/>
            <person name="Sorensen T."/>
            <person name="Nielsen M.R."/>
            <person name="Sondergaard T.E."/>
            <person name="Sorensen J.L."/>
            <person name="Fitzpatrick D.A."/>
            <person name="Frisvad J.C."/>
            <person name="Nielsen K.L."/>
        </authorList>
    </citation>
    <scope>NUCLEOTIDE SEQUENCE</scope>
    <source>
        <strain evidence="2">IBT 26290</strain>
    </source>
</reference>
<gene>
    <name evidence="2" type="ORF">N7482_004685</name>
</gene>
<accession>A0A9W9LQB6</accession>
<reference evidence="2" key="1">
    <citation type="submission" date="2022-11" db="EMBL/GenBank/DDBJ databases">
        <authorList>
            <person name="Petersen C."/>
        </authorList>
    </citation>
    <scope>NUCLEOTIDE SEQUENCE</scope>
    <source>
        <strain evidence="2">IBT 26290</strain>
    </source>
</reference>
<dbReference type="RefSeq" id="XP_056545552.1">
    <property type="nucleotide sequence ID" value="XM_056686810.1"/>
</dbReference>
<dbReference type="GeneID" id="81425986"/>
<dbReference type="EMBL" id="JAPQKN010000002">
    <property type="protein sequence ID" value="KAJ5169091.1"/>
    <property type="molecule type" value="Genomic_DNA"/>
</dbReference>
<dbReference type="Proteomes" id="UP001149163">
    <property type="component" value="Unassembled WGS sequence"/>
</dbReference>